<name>A0ABR2Q366_9ROSI</name>
<keyword evidence="2" id="KW-1185">Reference proteome</keyword>
<gene>
    <name evidence="1" type="ORF">V6N11_069588</name>
</gene>
<evidence type="ECO:0000313" key="1">
    <source>
        <dbReference type="EMBL" id="KAK8995140.1"/>
    </source>
</evidence>
<sequence>MPRNDLATSFYVFDTPLRMVACKPPYVNVLVPHHQTLGGSVCVLKIEFECFRERAIETNGFQGIFLNGAI</sequence>
<evidence type="ECO:0000313" key="2">
    <source>
        <dbReference type="Proteomes" id="UP001396334"/>
    </source>
</evidence>
<reference evidence="1 2" key="1">
    <citation type="journal article" date="2024" name="G3 (Bethesda)">
        <title>Genome assembly of Hibiscus sabdariffa L. provides insights into metabolisms of medicinal natural products.</title>
        <authorList>
            <person name="Kim T."/>
        </authorList>
    </citation>
    <scope>NUCLEOTIDE SEQUENCE [LARGE SCALE GENOMIC DNA]</scope>
    <source>
        <strain evidence="1">TK-2024</strain>
        <tissue evidence="1">Old leaves</tissue>
    </source>
</reference>
<comment type="caution">
    <text evidence="1">The sequence shown here is derived from an EMBL/GenBank/DDBJ whole genome shotgun (WGS) entry which is preliminary data.</text>
</comment>
<dbReference type="Proteomes" id="UP001396334">
    <property type="component" value="Unassembled WGS sequence"/>
</dbReference>
<accession>A0ABR2Q366</accession>
<dbReference type="EMBL" id="JBBPBN010000046">
    <property type="protein sequence ID" value="KAK8995140.1"/>
    <property type="molecule type" value="Genomic_DNA"/>
</dbReference>
<organism evidence="1 2">
    <name type="scientific">Hibiscus sabdariffa</name>
    <name type="common">roselle</name>
    <dbReference type="NCBI Taxonomy" id="183260"/>
    <lineage>
        <taxon>Eukaryota</taxon>
        <taxon>Viridiplantae</taxon>
        <taxon>Streptophyta</taxon>
        <taxon>Embryophyta</taxon>
        <taxon>Tracheophyta</taxon>
        <taxon>Spermatophyta</taxon>
        <taxon>Magnoliopsida</taxon>
        <taxon>eudicotyledons</taxon>
        <taxon>Gunneridae</taxon>
        <taxon>Pentapetalae</taxon>
        <taxon>rosids</taxon>
        <taxon>malvids</taxon>
        <taxon>Malvales</taxon>
        <taxon>Malvaceae</taxon>
        <taxon>Malvoideae</taxon>
        <taxon>Hibiscus</taxon>
    </lineage>
</organism>
<protein>
    <submittedName>
        <fullName evidence="1">Uncharacterized protein</fullName>
    </submittedName>
</protein>
<proteinExistence type="predicted"/>